<dbReference type="Proteomes" id="UP000094527">
    <property type="component" value="Unassembled WGS sequence"/>
</dbReference>
<keyword evidence="1" id="KW-0732">Signal</keyword>
<feature type="chain" id="PRO_5008903877" evidence="1">
    <location>
        <begin position="17"/>
        <end position="304"/>
    </location>
</feature>
<comment type="caution">
    <text evidence="2">The sequence shown here is derived from an EMBL/GenBank/DDBJ whole genome shotgun (WGS) entry which is preliminary data.</text>
</comment>
<gene>
    <name evidence="2" type="ORF">Ocin01_15461</name>
</gene>
<organism evidence="2 3">
    <name type="scientific">Orchesella cincta</name>
    <name type="common">Springtail</name>
    <name type="synonym">Podura cincta</name>
    <dbReference type="NCBI Taxonomy" id="48709"/>
    <lineage>
        <taxon>Eukaryota</taxon>
        <taxon>Metazoa</taxon>
        <taxon>Ecdysozoa</taxon>
        <taxon>Arthropoda</taxon>
        <taxon>Hexapoda</taxon>
        <taxon>Collembola</taxon>
        <taxon>Entomobryomorpha</taxon>
        <taxon>Entomobryoidea</taxon>
        <taxon>Orchesellidae</taxon>
        <taxon>Orchesellinae</taxon>
        <taxon>Orchesella</taxon>
    </lineage>
</organism>
<sequence>CTILIVILACAASALASAVPETTKVIRDLKSLTVHEKLGLLTLSTLQPKKYGAVTWKSLFSEDDLPWVDYFFVDIRSLLVQSIKVADQAPLPEVSWSYRFEICIIWFCVDDTLTLTTDNTFMAGQKRTTSVNEVTPTTFKNFFHVPVFVWHSPEFLWNVTDNTNGDQYLTRDIYLGINDLSLNTTFDYGFVEDLGIQISNLSIDFNINYFRVNIENVTSIYADGTVEYYDPIKNDYEQYLRDDWASYRGDYLPSLEFRINCVLSGSRINPERCEQESDYVTSSYYKMNVLQLFETIGLGSMDRY</sequence>
<reference evidence="2 3" key="1">
    <citation type="journal article" date="2016" name="Genome Biol. Evol.">
        <title>Gene Family Evolution Reflects Adaptation to Soil Environmental Stressors in the Genome of the Collembolan Orchesella cincta.</title>
        <authorList>
            <person name="Faddeeva-Vakhrusheva A."/>
            <person name="Derks M.F."/>
            <person name="Anvar S.Y."/>
            <person name="Agamennone V."/>
            <person name="Suring W."/>
            <person name="Smit S."/>
            <person name="van Straalen N.M."/>
            <person name="Roelofs D."/>
        </authorList>
    </citation>
    <scope>NUCLEOTIDE SEQUENCE [LARGE SCALE GENOMIC DNA]</scope>
    <source>
        <tissue evidence="2">Mixed pool</tissue>
    </source>
</reference>
<accession>A0A1D2MDX2</accession>
<feature type="non-terminal residue" evidence="2">
    <location>
        <position position="1"/>
    </location>
</feature>
<evidence type="ECO:0000256" key="1">
    <source>
        <dbReference type="SAM" id="SignalP"/>
    </source>
</evidence>
<dbReference type="EMBL" id="LJIJ01001624">
    <property type="protein sequence ID" value="ODM91217.1"/>
    <property type="molecule type" value="Genomic_DNA"/>
</dbReference>
<evidence type="ECO:0000313" key="3">
    <source>
        <dbReference type="Proteomes" id="UP000094527"/>
    </source>
</evidence>
<protein>
    <submittedName>
        <fullName evidence="2">Uncharacterized protein</fullName>
    </submittedName>
</protein>
<dbReference type="AlphaFoldDB" id="A0A1D2MDX2"/>
<name>A0A1D2MDX2_ORCCI</name>
<evidence type="ECO:0000313" key="2">
    <source>
        <dbReference type="EMBL" id="ODM91217.1"/>
    </source>
</evidence>
<keyword evidence="3" id="KW-1185">Reference proteome</keyword>
<feature type="signal peptide" evidence="1">
    <location>
        <begin position="1"/>
        <end position="16"/>
    </location>
</feature>
<proteinExistence type="predicted"/>